<dbReference type="EMBL" id="SBLB01000002">
    <property type="protein sequence ID" value="RYC70565.1"/>
    <property type="molecule type" value="Genomic_DNA"/>
</dbReference>
<gene>
    <name evidence="1" type="ORF">EQG79_11445</name>
</gene>
<sequence length="762" mass="83804">MQQQGGEPGLFRLQLNQYWDEKQTGKDTRDASVRLLIYRKNNPVFVEAITLKLQETLPLEFANSACAEFRELEFTEARYYDVVQFDPQKYTDPGGYYIVWERCCRNDDLTNTNSAIAAGVGMVFYLEFPPMVRGGRPFVNSSPDFKLPNGDYICLNKPFTYDVSATDADGDLLLYTIVQPFNGYTTRSVPFSVSDAPRASYPPITWNRGYSLANVIPGNPPLNINTTTGIVNVRANREGLFLFTVQCEEYRNGQRIGVVRRDIQLPVVDCSKNTPTPAIISVNNRPVSGDLVWCGSQPLVFRVDKNENYRYQWQRDGVNITGANADTLDVKIVGKYTVVTSQAKICANDTVSKQVTVSFVTPPTVKLRLEGTKPFCSGDTIVLQAEGQPGYQYQWRRNGTVLAAQETASLRVTQSGRYEVLARPGAAVCEGLDSLSLTFFPRPEARISAARPDLCPGDSVLLTATNQPGSRFDWRRDGTPFGDTINRVQTRLGGTFRVKVTNPSGCSAESALLTIRQNEQPTALLDSIPPLCGSPESVVTLNGQPVGGVYSGPGVNGNRFDPTQAGTGRHPITYRVTSAQGCRAEQTRIAVVSPGPRVTGPPSYILFKGNSVQIKTQATEEIGQYIWSPPVSLSRPDVPNPIASPLVTTPYQLTAISTVGCPTSFSIVVEVVEPMYIPSAFSPNGDGLNDVWVIPNAGQFPNCDVAVYNRWGEVVFQSKGYTIPWDGTSRQERVSPGVYTYRINTGEGPYSTTYRGQLTVIY</sequence>
<dbReference type="Pfam" id="PF13585">
    <property type="entry name" value="CHU_C"/>
    <property type="match status" value="1"/>
</dbReference>
<dbReference type="NCBIfam" id="TIGR04131">
    <property type="entry name" value="Bac_Flav_CTERM"/>
    <property type="match status" value="1"/>
</dbReference>
<organism evidence="1 2">
    <name type="scientific">Spirosoma sordidisoli</name>
    <dbReference type="NCBI Taxonomy" id="2502893"/>
    <lineage>
        <taxon>Bacteria</taxon>
        <taxon>Pseudomonadati</taxon>
        <taxon>Bacteroidota</taxon>
        <taxon>Cytophagia</taxon>
        <taxon>Cytophagales</taxon>
        <taxon>Cytophagaceae</taxon>
        <taxon>Spirosoma</taxon>
    </lineage>
</organism>
<dbReference type="InterPro" id="IPR026341">
    <property type="entry name" value="T9SS_type_B"/>
</dbReference>
<keyword evidence="2" id="KW-1185">Reference proteome</keyword>
<protein>
    <submittedName>
        <fullName evidence="1">Gliding motility-associated C-terminal domain-containing protein</fullName>
    </submittedName>
</protein>
<evidence type="ECO:0000313" key="2">
    <source>
        <dbReference type="Proteomes" id="UP000290407"/>
    </source>
</evidence>
<dbReference type="SUPFAM" id="SSF48726">
    <property type="entry name" value="Immunoglobulin"/>
    <property type="match status" value="1"/>
</dbReference>
<dbReference type="AlphaFoldDB" id="A0A4Q2US50"/>
<evidence type="ECO:0000313" key="1">
    <source>
        <dbReference type="EMBL" id="RYC70565.1"/>
    </source>
</evidence>
<reference evidence="1 2" key="1">
    <citation type="submission" date="2019-01" db="EMBL/GenBank/DDBJ databases">
        <title>Spirosoma flava sp. nov., a propanil-degrading bacterium isolated from herbicide-contaminated soil.</title>
        <authorList>
            <person name="Zhang L."/>
            <person name="Jiang J.-D."/>
        </authorList>
    </citation>
    <scope>NUCLEOTIDE SEQUENCE [LARGE SCALE GENOMIC DNA]</scope>
    <source>
        <strain evidence="1 2">TY50</strain>
    </source>
</reference>
<comment type="caution">
    <text evidence="1">The sequence shown here is derived from an EMBL/GenBank/DDBJ whole genome shotgun (WGS) entry which is preliminary data.</text>
</comment>
<dbReference type="InterPro" id="IPR036179">
    <property type="entry name" value="Ig-like_dom_sf"/>
</dbReference>
<proteinExistence type="predicted"/>
<accession>A0A4Q2US50</accession>
<dbReference type="Proteomes" id="UP000290407">
    <property type="component" value="Unassembled WGS sequence"/>
</dbReference>
<name>A0A4Q2US50_9BACT</name>